<gene>
    <name evidence="7" type="primary">rbsC</name>
    <name evidence="7" type="ORF">DIE28_00880</name>
</gene>
<proteinExistence type="predicted"/>
<feature type="transmembrane region" description="Helical" evidence="6">
    <location>
        <begin position="263"/>
        <end position="282"/>
    </location>
</feature>
<dbReference type="GO" id="GO:0022857">
    <property type="term" value="F:transmembrane transporter activity"/>
    <property type="evidence" value="ECO:0007669"/>
    <property type="project" value="InterPro"/>
</dbReference>
<keyword evidence="5 6" id="KW-0472">Membrane</keyword>
<dbReference type="PANTHER" id="PTHR32196">
    <property type="entry name" value="ABC TRANSPORTER PERMEASE PROTEIN YPHD-RELATED-RELATED"/>
    <property type="match status" value="1"/>
</dbReference>
<protein>
    <submittedName>
        <fullName evidence="7">Ribose ABC transporter permease</fullName>
    </submittedName>
</protein>
<evidence type="ECO:0000313" key="7">
    <source>
        <dbReference type="EMBL" id="RDW14723.1"/>
    </source>
</evidence>
<feature type="transmembrane region" description="Helical" evidence="6">
    <location>
        <begin position="70"/>
        <end position="87"/>
    </location>
</feature>
<dbReference type="GO" id="GO:0005886">
    <property type="term" value="C:plasma membrane"/>
    <property type="evidence" value="ECO:0007669"/>
    <property type="project" value="UniProtKB-SubCell"/>
</dbReference>
<keyword evidence="3 6" id="KW-0812">Transmembrane</keyword>
<evidence type="ECO:0000256" key="2">
    <source>
        <dbReference type="ARBA" id="ARBA00022475"/>
    </source>
</evidence>
<dbReference type="RefSeq" id="WP_019351902.1">
    <property type="nucleotide sequence ID" value="NZ_QFCQ01000003.1"/>
</dbReference>
<evidence type="ECO:0000256" key="6">
    <source>
        <dbReference type="SAM" id="Phobius"/>
    </source>
</evidence>
<evidence type="ECO:0000313" key="8">
    <source>
        <dbReference type="Proteomes" id="UP000256679"/>
    </source>
</evidence>
<organism evidence="7 8">
    <name type="scientific">Paracoccus thiocyanatus</name>
    <dbReference type="NCBI Taxonomy" id="34006"/>
    <lineage>
        <taxon>Bacteria</taxon>
        <taxon>Pseudomonadati</taxon>
        <taxon>Pseudomonadota</taxon>
        <taxon>Alphaproteobacteria</taxon>
        <taxon>Rhodobacterales</taxon>
        <taxon>Paracoccaceae</taxon>
        <taxon>Paracoccus</taxon>
    </lineage>
</organism>
<feature type="transmembrane region" description="Helical" evidence="6">
    <location>
        <begin position="199"/>
        <end position="225"/>
    </location>
</feature>
<feature type="transmembrane region" description="Helical" evidence="6">
    <location>
        <begin position="123"/>
        <end position="144"/>
    </location>
</feature>
<feature type="transmembrane region" description="Helical" evidence="6">
    <location>
        <begin position="156"/>
        <end position="178"/>
    </location>
</feature>
<reference evidence="7 8" key="1">
    <citation type="submission" date="2018-05" db="EMBL/GenBank/DDBJ databases">
        <title>Whole genome sequencing of Paracoccus thiocyanatus SST.</title>
        <authorList>
            <person name="Ghosh W."/>
            <person name="Rameez M.J."/>
            <person name="Roy C."/>
        </authorList>
    </citation>
    <scope>NUCLEOTIDE SEQUENCE [LARGE SCALE GENOMIC DNA]</scope>
    <source>
        <strain evidence="7 8">SST</strain>
    </source>
</reference>
<keyword evidence="2" id="KW-1003">Cell membrane</keyword>
<keyword evidence="8" id="KW-1185">Reference proteome</keyword>
<evidence type="ECO:0000256" key="4">
    <source>
        <dbReference type="ARBA" id="ARBA00022989"/>
    </source>
</evidence>
<sequence length="332" mass="34842">MKNFNKFASRYGMALVLVGLIIFFSFASEFFLTQQNLTNVLRQVAMLGIASVGMTLVVLTGGIDLSVGSTIALVGVVTALCMSTLGLDMYSAALLGILTGAVVGAINGLAVTVFAIPALIATLGTLTAVRGFAFILTDGIPIFGFPPEFSYLGRGMIGPVPVPVLTMFAVFVIGWVILNRLEFGRYLYAIGGNREAARLSGISVNLTLMITYVLAGIFSGIAGVIMLSRLNSAQPNVANAFEMDVITAVVLGGVSIAGGEGRFTGVIFGVFIIGVLSNGMVLLNVQDYWQLVVKGGVLMAAVGLDQYYTRVGRRAASKKQSDAMISAQQLAP</sequence>
<evidence type="ECO:0000256" key="3">
    <source>
        <dbReference type="ARBA" id="ARBA00022692"/>
    </source>
</evidence>
<dbReference type="CDD" id="cd06579">
    <property type="entry name" value="TM_PBP1_transp_AraH_like"/>
    <property type="match status" value="1"/>
</dbReference>
<dbReference type="AlphaFoldDB" id="A0A3D8PF84"/>
<evidence type="ECO:0000256" key="5">
    <source>
        <dbReference type="ARBA" id="ARBA00023136"/>
    </source>
</evidence>
<dbReference type="Pfam" id="PF02653">
    <property type="entry name" value="BPD_transp_2"/>
    <property type="match status" value="1"/>
</dbReference>
<dbReference type="Proteomes" id="UP000256679">
    <property type="component" value="Unassembled WGS sequence"/>
</dbReference>
<comment type="caution">
    <text evidence="7">The sequence shown here is derived from an EMBL/GenBank/DDBJ whole genome shotgun (WGS) entry which is preliminary data.</text>
</comment>
<dbReference type="InterPro" id="IPR001851">
    <property type="entry name" value="ABC_transp_permease"/>
</dbReference>
<accession>A0A3D8PF84</accession>
<keyword evidence="4 6" id="KW-1133">Transmembrane helix</keyword>
<feature type="transmembrane region" description="Helical" evidence="6">
    <location>
        <begin position="44"/>
        <end position="63"/>
    </location>
</feature>
<comment type="subcellular location">
    <subcellularLocation>
        <location evidence="1">Cell membrane</location>
        <topology evidence="1">Multi-pass membrane protein</topology>
    </subcellularLocation>
</comment>
<dbReference type="EMBL" id="QFCQ01000003">
    <property type="protein sequence ID" value="RDW14723.1"/>
    <property type="molecule type" value="Genomic_DNA"/>
</dbReference>
<feature type="transmembrane region" description="Helical" evidence="6">
    <location>
        <begin position="12"/>
        <end position="32"/>
    </location>
</feature>
<name>A0A3D8PF84_9RHOB</name>
<evidence type="ECO:0000256" key="1">
    <source>
        <dbReference type="ARBA" id="ARBA00004651"/>
    </source>
</evidence>
<feature type="transmembrane region" description="Helical" evidence="6">
    <location>
        <begin position="93"/>
        <end position="116"/>
    </location>
</feature>